<keyword evidence="1" id="KW-0472">Membrane</keyword>
<keyword evidence="3" id="KW-1185">Reference proteome</keyword>
<dbReference type="EMBL" id="CP030280">
    <property type="protein sequence ID" value="AWY97677.1"/>
    <property type="molecule type" value="Genomic_DNA"/>
</dbReference>
<feature type="transmembrane region" description="Helical" evidence="1">
    <location>
        <begin position="66"/>
        <end position="85"/>
    </location>
</feature>
<evidence type="ECO:0008006" key="4">
    <source>
        <dbReference type="Google" id="ProtNLM"/>
    </source>
</evidence>
<feature type="transmembrane region" description="Helical" evidence="1">
    <location>
        <begin position="97"/>
        <end position="116"/>
    </location>
</feature>
<dbReference type="OrthoDB" id="1976756at2"/>
<sequence>MDKKAPGKGFLKVVGILLIIGGVFGFIGAASNAFVVSTLSNGTLDPAVTAVYEQAGLTAETFQAGIIQSVIQGVLYLAAGILGVANCNKIEKANICFIFGILLIAYVLIQAGIAAATGGFSALSVISILFSLILPLLYFWGALKNRQAMQDTKSGTSL</sequence>
<dbReference type="AlphaFoldDB" id="A0A2Z4U9H6"/>
<keyword evidence="1" id="KW-1133">Transmembrane helix</keyword>
<keyword evidence="1" id="KW-0812">Transmembrane</keyword>
<name>A0A2Z4U9H6_9FIRM</name>
<gene>
    <name evidence="2" type="ORF">DQQ01_05425</name>
</gene>
<organism evidence="2 3">
    <name type="scientific">Blautia argi</name>
    <dbReference type="NCBI Taxonomy" id="1912897"/>
    <lineage>
        <taxon>Bacteria</taxon>
        <taxon>Bacillati</taxon>
        <taxon>Bacillota</taxon>
        <taxon>Clostridia</taxon>
        <taxon>Lachnospirales</taxon>
        <taxon>Lachnospiraceae</taxon>
        <taxon>Blautia</taxon>
    </lineage>
</organism>
<feature type="transmembrane region" description="Helical" evidence="1">
    <location>
        <begin position="12"/>
        <end position="35"/>
    </location>
</feature>
<feature type="transmembrane region" description="Helical" evidence="1">
    <location>
        <begin position="122"/>
        <end position="143"/>
    </location>
</feature>
<evidence type="ECO:0000256" key="1">
    <source>
        <dbReference type="SAM" id="Phobius"/>
    </source>
</evidence>
<proteinExistence type="predicted"/>
<reference evidence="3" key="1">
    <citation type="submission" date="2018-06" db="EMBL/GenBank/DDBJ databases">
        <title>Description of Blautia argi sp. nov., a new anaerobic isolated from dog feces.</title>
        <authorList>
            <person name="Chang Y.-H."/>
            <person name="Paek J."/>
            <person name="Shin Y."/>
        </authorList>
    </citation>
    <scope>NUCLEOTIDE SEQUENCE [LARGE SCALE GENOMIC DNA]</scope>
    <source>
        <strain evidence="3">KCTC 15426</strain>
    </source>
</reference>
<evidence type="ECO:0000313" key="3">
    <source>
        <dbReference type="Proteomes" id="UP000250003"/>
    </source>
</evidence>
<accession>A0A2Z4U9H6</accession>
<protein>
    <recommendedName>
        <fullName evidence="4">DUF4064 domain-containing protein</fullName>
    </recommendedName>
</protein>
<dbReference type="RefSeq" id="WP_111919041.1">
    <property type="nucleotide sequence ID" value="NZ_CAUWHR010000001.1"/>
</dbReference>
<evidence type="ECO:0000313" key="2">
    <source>
        <dbReference type="EMBL" id="AWY97677.1"/>
    </source>
</evidence>
<dbReference type="KEGG" id="blau:DQQ01_05425"/>
<dbReference type="Proteomes" id="UP000250003">
    <property type="component" value="Chromosome"/>
</dbReference>